<dbReference type="EMBL" id="PKPP01000290">
    <property type="protein sequence ID" value="PWA94720.1"/>
    <property type="molecule type" value="Genomic_DNA"/>
</dbReference>
<dbReference type="AlphaFoldDB" id="A0A2U1Q9N5"/>
<comment type="caution">
    <text evidence="2">The sequence shown here is derived from an EMBL/GenBank/DDBJ whole genome shotgun (WGS) entry which is preliminary data.</text>
</comment>
<dbReference type="GO" id="GO:0042910">
    <property type="term" value="F:xenobiotic transmembrane transporter activity"/>
    <property type="evidence" value="ECO:0007669"/>
    <property type="project" value="InterPro"/>
</dbReference>
<evidence type="ECO:0000256" key="1">
    <source>
        <dbReference type="ARBA" id="ARBA00010199"/>
    </source>
</evidence>
<protein>
    <submittedName>
        <fullName evidence="2">Protein DETOXIFICATION 49</fullName>
    </submittedName>
</protein>
<dbReference type="Proteomes" id="UP000245207">
    <property type="component" value="Unassembled WGS sequence"/>
</dbReference>
<accession>A0A2U1Q9N5</accession>
<dbReference type="OrthoDB" id="2126698at2759"/>
<sequence>MIANVGIIGNDSASNPVVELANASHCANEDSVDEGAQTEALDAARGYELLVYNGNGATRDQSTTLDAVPTILTGFLFCGKSFTSMFVLGRIGELGTAGGFLSNAITNINGFSVIYGLSMGMDGIIAQAYGAILHKQPKRCHLNSIIALERSMPRIPVGADDGSKMQLYHQHENERMAGRANGVARQADVVIPNRPGFDGEVGGSGPCQPTSVVGQASGVNAVGHQTDMVVPFIWPMVSVTNQNPMDLTIEEAKKFMRTR</sequence>
<dbReference type="GO" id="GO:0016020">
    <property type="term" value="C:membrane"/>
    <property type="evidence" value="ECO:0007669"/>
    <property type="project" value="InterPro"/>
</dbReference>
<organism evidence="2 3">
    <name type="scientific">Artemisia annua</name>
    <name type="common">Sweet wormwood</name>
    <dbReference type="NCBI Taxonomy" id="35608"/>
    <lineage>
        <taxon>Eukaryota</taxon>
        <taxon>Viridiplantae</taxon>
        <taxon>Streptophyta</taxon>
        <taxon>Embryophyta</taxon>
        <taxon>Tracheophyta</taxon>
        <taxon>Spermatophyta</taxon>
        <taxon>Magnoliopsida</taxon>
        <taxon>eudicotyledons</taxon>
        <taxon>Gunneridae</taxon>
        <taxon>Pentapetalae</taxon>
        <taxon>asterids</taxon>
        <taxon>campanulids</taxon>
        <taxon>Asterales</taxon>
        <taxon>Asteraceae</taxon>
        <taxon>Asteroideae</taxon>
        <taxon>Anthemideae</taxon>
        <taxon>Artemisiinae</taxon>
        <taxon>Artemisia</taxon>
    </lineage>
</organism>
<dbReference type="Pfam" id="PF01554">
    <property type="entry name" value="MatE"/>
    <property type="match status" value="1"/>
</dbReference>
<evidence type="ECO:0000313" key="2">
    <source>
        <dbReference type="EMBL" id="PWA94720.1"/>
    </source>
</evidence>
<dbReference type="GO" id="GO:0015297">
    <property type="term" value="F:antiporter activity"/>
    <property type="evidence" value="ECO:0007669"/>
    <property type="project" value="InterPro"/>
</dbReference>
<comment type="similarity">
    <text evidence="1">Belongs to the multi antimicrobial extrusion (MATE) (TC 2.A.66.1) family.</text>
</comment>
<dbReference type="InterPro" id="IPR002528">
    <property type="entry name" value="MATE_fam"/>
</dbReference>
<proteinExistence type="inferred from homology"/>
<reference evidence="2 3" key="1">
    <citation type="journal article" date="2018" name="Mol. Plant">
        <title>The genome of Artemisia annua provides insight into the evolution of Asteraceae family and artemisinin biosynthesis.</title>
        <authorList>
            <person name="Shen Q."/>
            <person name="Zhang L."/>
            <person name="Liao Z."/>
            <person name="Wang S."/>
            <person name="Yan T."/>
            <person name="Shi P."/>
            <person name="Liu M."/>
            <person name="Fu X."/>
            <person name="Pan Q."/>
            <person name="Wang Y."/>
            <person name="Lv Z."/>
            <person name="Lu X."/>
            <person name="Zhang F."/>
            <person name="Jiang W."/>
            <person name="Ma Y."/>
            <person name="Chen M."/>
            <person name="Hao X."/>
            <person name="Li L."/>
            <person name="Tang Y."/>
            <person name="Lv G."/>
            <person name="Zhou Y."/>
            <person name="Sun X."/>
            <person name="Brodelius P.E."/>
            <person name="Rose J.K.C."/>
            <person name="Tang K."/>
        </authorList>
    </citation>
    <scope>NUCLEOTIDE SEQUENCE [LARGE SCALE GENOMIC DNA]</scope>
    <source>
        <strain evidence="3">cv. Huhao1</strain>
        <tissue evidence="2">Leaf</tissue>
    </source>
</reference>
<dbReference type="STRING" id="35608.A0A2U1Q9N5"/>
<name>A0A2U1Q9N5_ARTAN</name>
<keyword evidence="3" id="KW-1185">Reference proteome</keyword>
<evidence type="ECO:0000313" key="3">
    <source>
        <dbReference type="Proteomes" id="UP000245207"/>
    </source>
</evidence>
<gene>
    <name evidence="2" type="ORF">CTI12_AA058140</name>
</gene>